<dbReference type="Gene3D" id="1.10.10.10">
    <property type="entry name" value="Winged helix-like DNA-binding domain superfamily/Winged helix DNA-binding domain"/>
    <property type="match status" value="1"/>
</dbReference>
<protein>
    <submittedName>
        <fullName evidence="2">Helix-turn-helix domain-containing protein</fullName>
    </submittedName>
</protein>
<dbReference type="Pfam" id="PF09339">
    <property type="entry name" value="HTH_IclR"/>
    <property type="match status" value="1"/>
</dbReference>
<accession>A0A5C4NBX2</accession>
<gene>
    <name evidence="2" type="ORF">FHG71_17695</name>
</gene>
<evidence type="ECO:0000259" key="1">
    <source>
        <dbReference type="Pfam" id="PF09339"/>
    </source>
</evidence>
<comment type="caution">
    <text evidence="2">The sequence shown here is derived from an EMBL/GenBank/DDBJ whole genome shotgun (WGS) entry which is preliminary data.</text>
</comment>
<dbReference type="RefSeq" id="WP_139083028.1">
    <property type="nucleotide sequence ID" value="NZ_VDFV01000038.1"/>
</dbReference>
<dbReference type="InterPro" id="IPR036388">
    <property type="entry name" value="WH-like_DNA-bd_sf"/>
</dbReference>
<dbReference type="AlphaFoldDB" id="A0A5C4NBX2"/>
<dbReference type="SUPFAM" id="SSF46785">
    <property type="entry name" value="Winged helix' DNA-binding domain"/>
    <property type="match status" value="1"/>
</dbReference>
<dbReference type="EMBL" id="VDFV01000038">
    <property type="protein sequence ID" value="TNC65387.1"/>
    <property type="molecule type" value="Genomic_DNA"/>
</dbReference>
<dbReference type="OrthoDB" id="5600162at2"/>
<reference evidence="2 3" key="1">
    <citation type="submission" date="2019-06" db="EMBL/GenBank/DDBJ databases">
        <authorList>
            <person name="Jiang L."/>
        </authorList>
    </citation>
    <scope>NUCLEOTIDE SEQUENCE [LARGE SCALE GENOMIC DNA]</scope>
    <source>
        <strain evidence="2 3">YIM 48858</strain>
    </source>
</reference>
<keyword evidence="3" id="KW-1185">Reference proteome</keyword>
<dbReference type="GO" id="GO:0006355">
    <property type="term" value="P:regulation of DNA-templated transcription"/>
    <property type="evidence" value="ECO:0007669"/>
    <property type="project" value="InterPro"/>
</dbReference>
<dbReference type="GO" id="GO:0003677">
    <property type="term" value="F:DNA binding"/>
    <property type="evidence" value="ECO:0007669"/>
    <property type="project" value="InterPro"/>
</dbReference>
<sequence>MTQHAVLPPGRRPGPSAEPLRVEAVQERFENAYHRTQYEFVQFFTEHLVDCARSFDQDFDQMLVMAVLGQRRLEGALGGLPADPPELDRVCMTASRIADVTGLPRETVRRKLLALKARGWIENDPQRGWYIASSGDRVPARDAFGEFAKRFSKRLAKLHVRLSHIVQDGPGG</sequence>
<dbReference type="Proteomes" id="UP000305709">
    <property type="component" value="Unassembled WGS sequence"/>
</dbReference>
<organism evidence="2 3">
    <name type="scientific">Rubellimicrobium roseum</name>
    <dbReference type="NCBI Taxonomy" id="687525"/>
    <lineage>
        <taxon>Bacteria</taxon>
        <taxon>Pseudomonadati</taxon>
        <taxon>Pseudomonadota</taxon>
        <taxon>Alphaproteobacteria</taxon>
        <taxon>Rhodobacterales</taxon>
        <taxon>Roseobacteraceae</taxon>
        <taxon>Rubellimicrobium</taxon>
    </lineage>
</organism>
<name>A0A5C4NBX2_9RHOB</name>
<proteinExistence type="predicted"/>
<dbReference type="InterPro" id="IPR005471">
    <property type="entry name" value="Tscrpt_reg_IclR_N"/>
</dbReference>
<evidence type="ECO:0000313" key="3">
    <source>
        <dbReference type="Proteomes" id="UP000305709"/>
    </source>
</evidence>
<feature type="domain" description="HTH iclR-type" evidence="1">
    <location>
        <begin position="92"/>
        <end position="125"/>
    </location>
</feature>
<evidence type="ECO:0000313" key="2">
    <source>
        <dbReference type="EMBL" id="TNC65387.1"/>
    </source>
</evidence>
<dbReference type="InterPro" id="IPR036390">
    <property type="entry name" value="WH_DNA-bd_sf"/>
</dbReference>